<dbReference type="PANTHER" id="PTHR30576">
    <property type="entry name" value="COLANIC BIOSYNTHESIS UDP-GLUCOSE LIPID CARRIER TRANSFERASE"/>
    <property type="match status" value="1"/>
</dbReference>
<comment type="subcellular location">
    <subcellularLocation>
        <location evidence="1">Membrane</location>
        <topology evidence="1">Multi-pass membrane protein</topology>
    </subcellularLocation>
</comment>
<feature type="transmembrane region" description="Helical" evidence="8">
    <location>
        <begin position="297"/>
        <end position="318"/>
    </location>
</feature>
<feature type="transmembrane region" description="Helical" evidence="8">
    <location>
        <begin position="64"/>
        <end position="84"/>
    </location>
</feature>
<evidence type="ECO:0000256" key="2">
    <source>
        <dbReference type="ARBA" id="ARBA00006464"/>
    </source>
</evidence>
<keyword evidence="5 8" id="KW-1133">Transmembrane helix</keyword>
<keyword evidence="7" id="KW-0270">Exopolysaccharide synthesis</keyword>
<comment type="similarity">
    <text evidence="2">Belongs to the bacterial sugar transferase family.</text>
</comment>
<evidence type="ECO:0000259" key="9">
    <source>
        <dbReference type="Pfam" id="PF02397"/>
    </source>
</evidence>
<evidence type="ECO:0000256" key="5">
    <source>
        <dbReference type="ARBA" id="ARBA00022989"/>
    </source>
</evidence>
<organism evidence="10 11">
    <name type="scientific">Sphingomonas metalli</name>
    <dbReference type="NCBI Taxonomy" id="1779358"/>
    <lineage>
        <taxon>Bacteria</taxon>
        <taxon>Pseudomonadati</taxon>
        <taxon>Pseudomonadota</taxon>
        <taxon>Alphaproteobacteria</taxon>
        <taxon>Sphingomonadales</taxon>
        <taxon>Sphingomonadaceae</taxon>
        <taxon>Sphingomonas</taxon>
    </lineage>
</organism>
<dbReference type="Pfam" id="PF02397">
    <property type="entry name" value="Bac_transf"/>
    <property type="match status" value="1"/>
</dbReference>
<protein>
    <submittedName>
        <fullName evidence="10">Biofilm formation protein PslA</fullName>
    </submittedName>
</protein>
<dbReference type="InterPro" id="IPR017473">
    <property type="entry name" value="Undecaprenyl-P_gluc_Ptfrase"/>
</dbReference>
<accession>A0A916WW41</accession>
<sequence length="486" mass="53803">MDSGNGGNTAAPARDRRANRTPAMMELAGLASRLLEGGAVLIVGLIGVWITFDVFDLRPVEDYVRVAWLSAIAYALVGELTGCYDVDARFTLRVGWTRVLVAWVGACVVMLTMAFFMKASDSFSRGWAIFWFTSVATGLILARGVTTVAMRGLKRRGVFNQRVAILGSSAQGRRLANYISGNSLFTIDLVGCYDDYARGDEGGCNPWRGGLQALLSDIRAGRIDQVIIAMPYANDEELQGVVAQLSMLPVLIRLAPDLSSFTMAGQSMVMLGDLPLMTLFERPINGMDQVIKRVEDLVLGTLILIAAAPFLLIVAIAIKLDSPGPVFFRQEREGFNQQRFHIWKFRSMRVEKLEYDQIQQAKVGDPRVTRVGRIIRATSIDEIPQLFNVVIGDMSLVGPRPHAPSTRVAGVLFSEATQTYAARHRVKPGMTGWAQVNGWRGETDTDEKLLKRVEFDLFYIDHWSVGFDLYIMVRTVAAVMFPKSAY</sequence>
<comment type="caution">
    <text evidence="10">The sequence shown here is derived from an EMBL/GenBank/DDBJ whole genome shotgun (WGS) entry which is preliminary data.</text>
</comment>
<feature type="transmembrane region" description="Helical" evidence="8">
    <location>
        <begin position="128"/>
        <end position="146"/>
    </location>
</feature>
<feature type="domain" description="Bacterial sugar transferase" evidence="9">
    <location>
        <begin position="292"/>
        <end position="480"/>
    </location>
</feature>
<keyword evidence="11" id="KW-1185">Reference proteome</keyword>
<dbReference type="GO" id="GO:0016020">
    <property type="term" value="C:membrane"/>
    <property type="evidence" value="ECO:0007669"/>
    <property type="project" value="UniProtKB-SubCell"/>
</dbReference>
<dbReference type="Proteomes" id="UP000623067">
    <property type="component" value="Unassembled WGS sequence"/>
</dbReference>
<feature type="transmembrane region" description="Helical" evidence="8">
    <location>
        <begin position="96"/>
        <end position="116"/>
    </location>
</feature>
<evidence type="ECO:0000256" key="6">
    <source>
        <dbReference type="ARBA" id="ARBA00023136"/>
    </source>
</evidence>
<evidence type="ECO:0000256" key="1">
    <source>
        <dbReference type="ARBA" id="ARBA00004141"/>
    </source>
</evidence>
<keyword evidence="6 8" id="KW-0472">Membrane</keyword>
<dbReference type="NCBIfam" id="TIGR03025">
    <property type="entry name" value="EPS_sugtrans"/>
    <property type="match status" value="1"/>
</dbReference>
<dbReference type="GO" id="GO:0016780">
    <property type="term" value="F:phosphotransferase activity, for other substituted phosphate groups"/>
    <property type="evidence" value="ECO:0007669"/>
    <property type="project" value="TreeGrafter"/>
</dbReference>
<evidence type="ECO:0000256" key="3">
    <source>
        <dbReference type="ARBA" id="ARBA00022679"/>
    </source>
</evidence>
<evidence type="ECO:0000313" key="10">
    <source>
        <dbReference type="EMBL" id="GGB37150.1"/>
    </source>
</evidence>
<dbReference type="InterPro" id="IPR017475">
    <property type="entry name" value="EPS_sugar_tfrase"/>
</dbReference>
<feature type="transmembrane region" description="Helical" evidence="8">
    <location>
        <begin position="34"/>
        <end position="52"/>
    </location>
</feature>
<evidence type="ECO:0000256" key="7">
    <source>
        <dbReference type="ARBA" id="ARBA00023169"/>
    </source>
</evidence>
<name>A0A916WW41_9SPHN</name>
<reference evidence="10" key="1">
    <citation type="journal article" date="2014" name="Int. J. Syst. Evol. Microbiol.">
        <title>Complete genome sequence of Corynebacterium casei LMG S-19264T (=DSM 44701T), isolated from a smear-ripened cheese.</title>
        <authorList>
            <consortium name="US DOE Joint Genome Institute (JGI-PGF)"/>
            <person name="Walter F."/>
            <person name="Albersmeier A."/>
            <person name="Kalinowski J."/>
            <person name="Ruckert C."/>
        </authorList>
    </citation>
    <scope>NUCLEOTIDE SEQUENCE</scope>
    <source>
        <strain evidence="10">CGMCC 1.15330</strain>
    </source>
</reference>
<reference evidence="10" key="2">
    <citation type="submission" date="2020-09" db="EMBL/GenBank/DDBJ databases">
        <authorList>
            <person name="Sun Q."/>
            <person name="Zhou Y."/>
        </authorList>
    </citation>
    <scope>NUCLEOTIDE SEQUENCE</scope>
    <source>
        <strain evidence="10">CGMCC 1.15330</strain>
    </source>
</reference>
<dbReference type="Gene3D" id="3.40.50.720">
    <property type="entry name" value="NAD(P)-binding Rossmann-like Domain"/>
    <property type="match status" value="1"/>
</dbReference>
<dbReference type="AlphaFoldDB" id="A0A916WW41"/>
<keyword evidence="4 8" id="KW-0812">Transmembrane</keyword>
<dbReference type="EMBL" id="BMIH01000003">
    <property type="protein sequence ID" value="GGB37150.1"/>
    <property type="molecule type" value="Genomic_DNA"/>
</dbReference>
<evidence type="ECO:0000313" key="11">
    <source>
        <dbReference type="Proteomes" id="UP000623067"/>
    </source>
</evidence>
<dbReference type="Pfam" id="PF13727">
    <property type="entry name" value="CoA_binding_3"/>
    <property type="match status" value="1"/>
</dbReference>
<evidence type="ECO:0000256" key="4">
    <source>
        <dbReference type="ARBA" id="ARBA00022692"/>
    </source>
</evidence>
<dbReference type="InterPro" id="IPR003362">
    <property type="entry name" value="Bact_transf"/>
</dbReference>
<dbReference type="GO" id="GO:0000271">
    <property type="term" value="P:polysaccharide biosynthetic process"/>
    <property type="evidence" value="ECO:0007669"/>
    <property type="project" value="UniProtKB-KW"/>
</dbReference>
<gene>
    <name evidence="10" type="primary">pslA</name>
    <name evidence="10" type="ORF">GCM10011380_28200</name>
</gene>
<keyword evidence="3" id="KW-0808">Transferase</keyword>
<proteinExistence type="inferred from homology"/>
<dbReference type="PANTHER" id="PTHR30576:SF0">
    <property type="entry name" value="UNDECAPRENYL-PHOSPHATE N-ACETYLGALACTOSAMINYL 1-PHOSPHATE TRANSFERASE-RELATED"/>
    <property type="match status" value="1"/>
</dbReference>
<dbReference type="NCBIfam" id="TIGR03023">
    <property type="entry name" value="WcaJ_sugtrans"/>
    <property type="match status" value="1"/>
</dbReference>
<evidence type="ECO:0000256" key="8">
    <source>
        <dbReference type="SAM" id="Phobius"/>
    </source>
</evidence>